<keyword evidence="15" id="KW-0966">Cell projection</keyword>
<dbReference type="STRING" id="64791.A0A151X4M2"/>
<evidence type="ECO:0000256" key="7">
    <source>
        <dbReference type="ARBA" id="ARBA00022490"/>
    </source>
</evidence>
<keyword evidence="10" id="KW-0808">Transferase</keyword>
<feature type="compositionally biased region" description="Low complexity" evidence="23">
    <location>
        <begin position="789"/>
        <end position="806"/>
    </location>
</feature>
<feature type="binding site" evidence="22">
    <location>
        <position position="430"/>
    </location>
    <ligand>
        <name>ATP</name>
        <dbReference type="ChEBI" id="CHEBI:30616"/>
    </ligand>
</feature>
<dbReference type="PROSITE" id="PS50032">
    <property type="entry name" value="KA1"/>
    <property type="match status" value="1"/>
</dbReference>
<dbReference type="Gene3D" id="3.30.310.80">
    <property type="entry name" value="Kinase associated domain 1, KA1"/>
    <property type="match status" value="1"/>
</dbReference>
<evidence type="ECO:0000256" key="12">
    <source>
        <dbReference type="ARBA" id="ARBA00022777"/>
    </source>
</evidence>
<evidence type="ECO:0000256" key="17">
    <source>
        <dbReference type="ARBA" id="ARBA00048679"/>
    </source>
</evidence>
<dbReference type="InterPro" id="IPR015940">
    <property type="entry name" value="UBA"/>
</dbReference>
<evidence type="ECO:0000256" key="21">
    <source>
        <dbReference type="ARBA" id="ARBA00074935"/>
    </source>
</evidence>
<dbReference type="GO" id="GO:0050321">
    <property type="term" value="F:tau-protein kinase activity"/>
    <property type="evidence" value="ECO:0007669"/>
    <property type="project" value="TreeGrafter"/>
</dbReference>
<feature type="region of interest" description="Disordered" evidence="23">
    <location>
        <begin position="243"/>
        <end position="295"/>
    </location>
</feature>
<dbReference type="PROSITE" id="PS50011">
    <property type="entry name" value="PROTEIN_KINASE_DOM"/>
    <property type="match status" value="1"/>
</dbReference>
<evidence type="ECO:0000256" key="15">
    <source>
        <dbReference type="ARBA" id="ARBA00023273"/>
    </source>
</evidence>
<dbReference type="CDD" id="cd14337">
    <property type="entry name" value="UBA_MARK_Par1"/>
    <property type="match status" value="1"/>
</dbReference>
<dbReference type="PROSITE" id="PS50030">
    <property type="entry name" value="UBA"/>
    <property type="match status" value="1"/>
</dbReference>
<dbReference type="CDD" id="cd12196">
    <property type="entry name" value="MARK1-3_C"/>
    <property type="match status" value="1"/>
</dbReference>
<evidence type="ECO:0000256" key="14">
    <source>
        <dbReference type="ARBA" id="ARBA00023136"/>
    </source>
</evidence>
<feature type="domain" description="UBA" evidence="25">
    <location>
        <begin position="671"/>
        <end position="710"/>
    </location>
</feature>
<dbReference type="Pfam" id="PF00069">
    <property type="entry name" value="Pkinase"/>
    <property type="match status" value="1"/>
</dbReference>
<evidence type="ECO:0000256" key="19">
    <source>
        <dbReference type="ARBA" id="ARBA00063680"/>
    </source>
</evidence>
<dbReference type="EMBL" id="KQ982548">
    <property type="protein sequence ID" value="KYQ55230.1"/>
    <property type="molecule type" value="Genomic_DNA"/>
</dbReference>
<dbReference type="InterPro" id="IPR008271">
    <property type="entry name" value="Ser/Thr_kinase_AS"/>
</dbReference>
<evidence type="ECO:0000256" key="2">
    <source>
        <dbReference type="ARBA" id="ARBA00004316"/>
    </source>
</evidence>
<evidence type="ECO:0000256" key="23">
    <source>
        <dbReference type="SAM" id="MobiDB-lite"/>
    </source>
</evidence>
<feature type="region of interest" description="Disordered" evidence="23">
    <location>
        <begin position="712"/>
        <end position="814"/>
    </location>
</feature>
<feature type="domain" description="KA1" evidence="26">
    <location>
        <begin position="1138"/>
        <end position="1187"/>
    </location>
</feature>
<dbReference type="FunFam" id="3.30.310.80:FF:000001">
    <property type="entry name" value="Non-specific serine/threonine protein kinase"/>
    <property type="match status" value="1"/>
</dbReference>
<dbReference type="FunFam" id="3.30.200.20:FF:000003">
    <property type="entry name" value="Non-specific serine/threonine protein kinase"/>
    <property type="match status" value="1"/>
</dbReference>
<dbReference type="PROSITE" id="PS00108">
    <property type="entry name" value="PROTEIN_KINASE_ST"/>
    <property type="match status" value="1"/>
</dbReference>
<evidence type="ECO:0000313" key="27">
    <source>
        <dbReference type="EMBL" id="KYQ55230.1"/>
    </source>
</evidence>
<reference evidence="27 28" key="1">
    <citation type="submission" date="2015-09" db="EMBL/GenBank/DDBJ databases">
        <title>Trachymyrmex zeteki WGS genome.</title>
        <authorList>
            <person name="Nygaard S."/>
            <person name="Hu H."/>
            <person name="Boomsma J."/>
            <person name="Zhang G."/>
        </authorList>
    </citation>
    <scope>NUCLEOTIDE SEQUENCE [LARGE SCALE GENOMIC DNA]</scope>
    <source>
        <strain evidence="27">Tzet28-1</strain>
        <tissue evidence="27">Whole body</tissue>
    </source>
</reference>
<dbReference type="GO" id="GO:0000226">
    <property type="term" value="P:microtubule cytoskeleton organization"/>
    <property type="evidence" value="ECO:0007669"/>
    <property type="project" value="TreeGrafter"/>
</dbReference>
<dbReference type="InterPro" id="IPR011009">
    <property type="entry name" value="Kinase-like_dom_sf"/>
</dbReference>
<evidence type="ECO:0000259" key="26">
    <source>
        <dbReference type="PROSITE" id="PS50032"/>
    </source>
</evidence>
<proteinExistence type="inferred from homology"/>
<feature type="compositionally biased region" description="Low complexity" evidence="23">
    <location>
        <begin position="721"/>
        <end position="730"/>
    </location>
</feature>
<dbReference type="GO" id="GO:0035556">
    <property type="term" value="P:intracellular signal transduction"/>
    <property type="evidence" value="ECO:0007669"/>
    <property type="project" value="TreeGrafter"/>
</dbReference>
<comment type="subunit">
    <text evidence="19">Interacts with MAPT/TAU. Interacts with DLG5 (via coiled-coil domain). Interacts with STK3/MST2 and STK4/MST1 in the presence of DLG5. Interacts with YWHAB, YWHAG, YWHAQ and YWHAZ. Interacts with PKP2 (via N-terminus). Interacts with CDC25C. Interacts with KSR1.</text>
</comment>
<dbReference type="GO" id="GO:0005938">
    <property type="term" value="C:cell cortex"/>
    <property type="evidence" value="ECO:0007669"/>
    <property type="project" value="UniProtKB-SubCell"/>
</dbReference>
<feature type="compositionally biased region" description="Low complexity" evidence="23">
    <location>
        <begin position="926"/>
        <end position="937"/>
    </location>
</feature>
<comment type="function">
    <text evidence="18">Serine/threonine-protein kinase. Involved in the specific phosphorylation of microtubule-associated proteins for MAP2 and MAP4. Phosphorylates the microtubule-associated protein MAPT/TAU. Phosphorylates CDC25C on 'Ser-216'. Regulates localization and activity of some histone deacetylases by mediating phosphorylation of HDAC7, promoting subsequent interaction between HDAC7 and 14-3-3 and export from the nucleus. Regulates localization and activity of MITF by mediating its phosphorylation, promoting subsequent interaction between MITF and 14-3-3 and retention in the cytosol. Negatively regulates the Hippo signaling pathway and antagonizes the phosphorylation of LATS1. Cooperates with DLG5 to inhibit the kinase activity of STK3/MST2 toward LATS1. Phosphorylates PKP2 and KSR1.</text>
</comment>
<feature type="compositionally biased region" description="Low complexity" evidence="23">
    <location>
        <begin position="829"/>
        <end position="839"/>
    </location>
</feature>
<dbReference type="AlphaFoldDB" id="A0A151X4M2"/>
<evidence type="ECO:0000256" key="4">
    <source>
        <dbReference type="ARBA" id="ARBA00006234"/>
    </source>
</evidence>
<dbReference type="PROSITE" id="PS00107">
    <property type="entry name" value="PROTEIN_KINASE_ATP"/>
    <property type="match status" value="1"/>
</dbReference>
<keyword evidence="6" id="KW-1003">Cell membrane</keyword>
<evidence type="ECO:0000256" key="6">
    <source>
        <dbReference type="ARBA" id="ARBA00022475"/>
    </source>
</evidence>
<dbReference type="InterPro" id="IPR028375">
    <property type="entry name" value="KA1/Ssp2_C"/>
</dbReference>
<keyword evidence="14" id="KW-0472">Membrane</keyword>
<dbReference type="SUPFAM" id="SSF103243">
    <property type="entry name" value="KA1-like"/>
    <property type="match status" value="1"/>
</dbReference>
<dbReference type="GO" id="GO:0042995">
    <property type="term" value="C:cell projection"/>
    <property type="evidence" value="ECO:0007669"/>
    <property type="project" value="UniProtKB-SubCell"/>
</dbReference>
<dbReference type="FunFam" id="1.10.510.10:FF:001032">
    <property type="entry name" value="KP78b, isoform A"/>
    <property type="match status" value="1"/>
</dbReference>
<dbReference type="CDD" id="cd14072">
    <property type="entry name" value="STKc_MARK"/>
    <property type="match status" value="1"/>
</dbReference>
<feature type="compositionally biased region" description="Polar residues" evidence="23">
    <location>
        <begin position="840"/>
        <end position="854"/>
    </location>
</feature>
<sequence length="1195" mass="131602">MMDDRESPFVRTQASRSLIRPQTGARKFLVPSPADKTVRQLVNRQTVGESEMNPMGTSKRMSAPHTPLESLKQWELVENDKGLQVVEKRAGALNPIRPKEMIPTSPLYGRTPVSVKRLLSDTNVDANLEEKLRVFNESKFLQPIRLSFGQQRTELTPPVPPLAEPKAPLSLDLILKQQQIASTGTTTVESTDMLQRLEQQVKAIEMSTIAARTRQLENSSDFGAEVQLRYREHEDLLRNVTDDETEGASLLHRGDATRNSTGNAGIVPKKPTVKLSRTASDTRRGQEAEMRTQSRMPQTRAIVRPIVTKKDHQRHQQSQQQNNAMTVPLRPDRTAKYNSSRIKIHDLYPAMLNFFGAFSYYRQSDRTTNLLTTGDGVGVSSTGGRLSSRSRTSEEPHIGKYKLLKTIGKGNFAKVKLAKHVPTGKEVAIKIIDKTQLNPGSLQKLFREVRIMKMLDHPNIVKLFQVIETEKTLYLVMEYASGGEVFDYLVLHGRMKEKEARAKFRQIVSAVQYCHQKKIIHRDLKAENLLLDSEMNIKIADFGFSNEFTPGNKLDTFCGSPPYAAPELFQGKKYDGPEVDVWSLGVILYTLVSGSLPFDGSTLRELRERVLRGKYRIPFYMSTDCENLLKKFLVLNPTKRASLENIMKDKWMNLGYEDDELKPYLEPEPDYRDHKRIEALASMGYTRSEIEDSLGQAKYDDVFATYLLLGRKTTDPESDGSRSGSSLSLRNIPPQVSSGGGGGSSGGTGGAVQSPSHRGVHRSISASNPKPSRRASSGGETLRGAPSPGNATNHNHATAVTGTTVTGSGGSNFKRQNTVDAATIKENSARVSASRPSAAKNSQSPGQLDTSVGTSPGGKARVGKSNTMNAGVGGGRPLTSPAPGSVGRRSTISYDQAKTSSASTERTNEVPSLGEGTRPTRGHTKSASISASHRSSSGVPPSDHSLLDPQPRNAHNSLLATADPLRQSLGVCTSNRLATTTTAAFPRNVPSRSTFHSGQNRAQRNHTQGHTQTQDTNAISPLARPSFFSKLSSKFSKRFASSLEFRQAKGHTDTSFNTTDVPTVPMDPSVPPKHLVVSGATTNDEQVKPRSLRFTWSMKTTSSRDPNEIMSEIRKVLDANKCQYEQRERFLLLCAHGEAATDSQVQWEIEVCKLPRLSLNGVRFKRISGTSIGFKNIASKIANESRQSRQPITTS</sequence>
<feature type="domain" description="Protein kinase" evidence="24">
    <location>
        <begin position="401"/>
        <end position="652"/>
    </location>
</feature>
<feature type="compositionally biased region" description="Polar residues" evidence="23">
    <location>
        <begin position="764"/>
        <end position="779"/>
    </location>
</feature>
<dbReference type="PANTHER" id="PTHR24346:SF82">
    <property type="entry name" value="KP78A-RELATED"/>
    <property type="match status" value="1"/>
</dbReference>
<evidence type="ECO:0000256" key="11">
    <source>
        <dbReference type="ARBA" id="ARBA00022741"/>
    </source>
</evidence>
<dbReference type="FunFam" id="1.10.8.10:FF:000005">
    <property type="entry name" value="Non-specific serine/threonine protein kinase"/>
    <property type="match status" value="1"/>
</dbReference>
<feature type="region of interest" description="Disordered" evidence="23">
    <location>
        <begin position="828"/>
        <end position="955"/>
    </location>
</feature>
<evidence type="ECO:0000256" key="20">
    <source>
        <dbReference type="ARBA" id="ARBA00071529"/>
    </source>
</evidence>
<dbReference type="Gene3D" id="1.10.8.10">
    <property type="entry name" value="DNA helicase RuvA subunit, C-terminal domain"/>
    <property type="match status" value="1"/>
</dbReference>
<dbReference type="InterPro" id="IPR017441">
    <property type="entry name" value="Protein_kinase_ATP_BS"/>
</dbReference>
<comment type="catalytic activity">
    <reaction evidence="16">
        <text>L-threonyl-[protein] + ATP = O-phospho-L-threonyl-[protein] + ADP + H(+)</text>
        <dbReference type="Rhea" id="RHEA:46608"/>
        <dbReference type="Rhea" id="RHEA-COMP:11060"/>
        <dbReference type="Rhea" id="RHEA-COMP:11605"/>
        <dbReference type="ChEBI" id="CHEBI:15378"/>
        <dbReference type="ChEBI" id="CHEBI:30013"/>
        <dbReference type="ChEBI" id="CHEBI:30616"/>
        <dbReference type="ChEBI" id="CHEBI:61977"/>
        <dbReference type="ChEBI" id="CHEBI:456216"/>
        <dbReference type="EC" id="2.7.11.1"/>
    </reaction>
</comment>
<feature type="region of interest" description="Disordered" evidence="23">
    <location>
        <begin position="376"/>
        <end position="395"/>
    </location>
</feature>
<feature type="compositionally biased region" description="Low complexity" evidence="23">
    <location>
        <begin position="376"/>
        <end position="390"/>
    </location>
</feature>
<evidence type="ECO:0000256" key="13">
    <source>
        <dbReference type="ARBA" id="ARBA00022840"/>
    </source>
</evidence>
<comment type="catalytic activity">
    <reaction evidence="17">
        <text>L-seryl-[protein] + ATP = O-phospho-L-seryl-[protein] + ADP + H(+)</text>
        <dbReference type="Rhea" id="RHEA:17989"/>
        <dbReference type="Rhea" id="RHEA-COMP:9863"/>
        <dbReference type="Rhea" id="RHEA-COMP:11604"/>
        <dbReference type="ChEBI" id="CHEBI:15378"/>
        <dbReference type="ChEBI" id="CHEBI:29999"/>
        <dbReference type="ChEBI" id="CHEBI:30616"/>
        <dbReference type="ChEBI" id="CHEBI:83421"/>
        <dbReference type="ChEBI" id="CHEBI:456216"/>
        <dbReference type="EC" id="2.7.11.1"/>
    </reaction>
</comment>
<keyword evidence="9" id="KW-0597">Phosphoprotein</keyword>
<feature type="compositionally biased region" description="Polar residues" evidence="23">
    <location>
        <begin position="990"/>
        <end position="1019"/>
    </location>
</feature>
<evidence type="ECO:0000256" key="8">
    <source>
        <dbReference type="ARBA" id="ARBA00022527"/>
    </source>
</evidence>
<accession>A0A151X4M2</accession>
<protein>
    <recommendedName>
        <fullName evidence="20">MAP/microtubule affinity-regulating kinase 3</fullName>
        <ecNumber evidence="5">2.7.11.1</ecNumber>
    </recommendedName>
    <alternativeName>
        <fullName evidence="21">Serine/threonine-protein kinase par-1</fullName>
    </alternativeName>
</protein>
<comment type="subcellular location">
    <subcellularLocation>
        <location evidence="1">Cell membrane</location>
    </subcellularLocation>
    <subcellularLocation>
        <location evidence="2">Cell projection</location>
    </subcellularLocation>
    <subcellularLocation>
        <location evidence="3">Cytoplasm</location>
        <location evidence="3">Cell cortex</location>
    </subcellularLocation>
</comment>
<dbReference type="GO" id="GO:0005886">
    <property type="term" value="C:plasma membrane"/>
    <property type="evidence" value="ECO:0007669"/>
    <property type="project" value="UniProtKB-SubCell"/>
</dbReference>
<organism evidence="27 28">
    <name type="scientific">Mycetomoellerius zeteki</name>
    <dbReference type="NCBI Taxonomy" id="64791"/>
    <lineage>
        <taxon>Eukaryota</taxon>
        <taxon>Metazoa</taxon>
        <taxon>Ecdysozoa</taxon>
        <taxon>Arthropoda</taxon>
        <taxon>Hexapoda</taxon>
        <taxon>Insecta</taxon>
        <taxon>Pterygota</taxon>
        <taxon>Neoptera</taxon>
        <taxon>Endopterygota</taxon>
        <taxon>Hymenoptera</taxon>
        <taxon>Apocrita</taxon>
        <taxon>Aculeata</taxon>
        <taxon>Formicoidea</taxon>
        <taxon>Formicidae</taxon>
        <taxon>Myrmicinae</taxon>
        <taxon>Mycetomoellerius</taxon>
    </lineage>
</organism>
<keyword evidence="12 27" id="KW-0418">Kinase</keyword>
<feature type="compositionally biased region" description="Polar residues" evidence="23">
    <location>
        <begin position="888"/>
        <end position="905"/>
    </location>
</feature>
<evidence type="ECO:0000256" key="9">
    <source>
        <dbReference type="ARBA" id="ARBA00022553"/>
    </source>
</evidence>
<feature type="compositionally biased region" description="Gly residues" evidence="23">
    <location>
        <begin position="738"/>
        <end position="750"/>
    </location>
</feature>
<evidence type="ECO:0000313" key="28">
    <source>
        <dbReference type="Proteomes" id="UP000075809"/>
    </source>
</evidence>
<name>A0A151X4M2_9HYME</name>
<dbReference type="InterPro" id="IPR049508">
    <property type="entry name" value="MARK1-4_cat"/>
</dbReference>
<evidence type="ECO:0000259" key="25">
    <source>
        <dbReference type="PROSITE" id="PS50030"/>
    </source>
</evidence>
<dbReference type="SMART" id="SM00165">
    <property type="entry name" value="UBA"/>
    <property type="match status" value="1"/>
</dbReference>
<dbReference type="Pfam" id="PF02149">
    <property type="entry name" value="KA1"/>
    <property type="match status" value="1"/>
</dbReference>
<feature type="region of interest" description="Disordered" evidence="23">
    <location>
        <begin position="987"/>
        <end position="1021"/>
    </location>
</feature>
<dbReference type="Gene3D" id="1.10.510.10">
    <property type="entry name" value="Transferase(Phosphotransferase) domain 1"/>
    <property type="match status" value="1"/>
</dbReference>
<dbReference type="GO" id="GO:0005524">
    <property type="term" value="F:ATP binding"/>
    <property type="evidence" value="ECO:0007669"/>
    <property type="project" value="UniProtKB-UniRule"/>
</dbReference>
<dbReference type="SMART" id="SM00220">
    <property type="entry name" value="S_TKc"/>
    <property type="match status" value="1"/>
</dbReference>
<gene>
    <name evidence="27" type="ORF">ALC60_05855</name>
</gene>
<evidence type="ECO:0000256" key="3">
    <source>
        <dbReference type="ARBA" id="ARBA00004544"/>
    </source>
</evidence>
<evidence type="ECO:0000256" key="10">
    <source>
        <dbReference type="ARBA" id="ARBA00022679"/>
    </source>
</evidence>
<keyword evidence="8" id="KW-0723">Serine/threonine-protein kinase</keyword>
<keyword evidence="11 22" id="KW-0547">Nucleotide-binding</keyword>
<dbReference type="GO" id="GO:0106310">
    <property type="term" value="F:protein serine kinase activity"/>
    <property type="evidence" value="ECO:0007669"/>
    <property type="project" value="RHEA"/>
</dbReference>
<evidence type="ECO:0000256" key="16">
    <source>
        <dbReference type="ARBA" id="ARBA00047899"/>
    </source>
</evidence>
<dbReference type="PANTHER" id="PTHR24346">
    <property type="entry name" value="MAP/MICROTUBULE AFFINITY-REGULATING KINASE"/>
    <property type="match status" value="1"/>
</dbReference>
<keyword evidence="7" id="KW-0963">Cytoplasm</keyword>
<dbReference type="EC" id="2.7.11.1" evidence="5"/>
<evidence type="ECO:0000256" key="18">
    <source>
        <dbReference type="ARBA" id="ARBA00054424"/>
    </source>
</evidence>
<evidence type="ECO:0000256" key="22">
    <source>
        <dbReference type="PROSITE-ProRule" id="PRU10141"/>
    </source>
</evidence>
<evidence type="ECO:0000256" key="5">
    <source>
        <dbReference type="ARBA" id="ARBA00012513"/>
    </source>
</evidence>
<keyword evidence="13 22" id="KW-0067">ATP-binding</keyword>
<dbReference type="Gene3D" id="3.30.200.20">
    <property type="entry name" value="Phosphorylase Kinase, domain 1"/>
    <property type="match status" value="1"/>
</dbReference>
<evidence type="ECO:0000256" key="1">
    <source>
        <dbReference type="ARBA" id="ARBA00004236"/>
    </source>
</evidence>
<dbReference type="SUPFAM" id="SSF56112">
    <property type="entry name" value="Protein kinase-like (PK-like)"/>
    <property type="match status" value="1"/>
</dbReference>
<comment type="similarity">
    <text evidence="4">Belongs to the protein kinase superfamily. CAMK Ser/Thr protein kinase family. SNF1 subfamily.</text>
</comment>
<dbReference type="InterPro" id="IPR001772">
    <property type="entry name" value="KA1_dom"/>
</dbReference>
<keyword evidence="28" id="KW-1185">Reference proteome</keyword>
<dbReference type="Proteomes" id="UP000075809">
    <property type="component" value="Unassembled WGS sequence"/>
</dbReference>
<evidence type="ECO:0000259" key="24">
    <source>
        <dbReference type="PROSITE" id="PS50011"/>
    </source>
</evidence>
<feature type="compositionally biased region" description="Basic and acidic residues" evidence="23">
    <location>
        <begin position="280"/>
        <end position="292"/>
    </location>
</feature>
<dbReference type="InterPro" id="IPR000719">
    <property type="entry name" value="Prot_kinase_dom"/>
</dbReference>